<keyword evidence="2" id="KW-0732">Signal</keyword>
<feature type="domain" description="Haem-binding uptake Tiki superfamily ChaN" evidence="3">
    <location>
        <begin position="29"/>
        <end position="218"/>
    </location>
</feature>
<evidence type="ECO:0000256" key="2">
    <source>
        <dbReference type="SAM" id="SignalP"/>
    </source>
</evidence>
<dbReference type="EMBL" id="CP110257">
    <property type="protein sequence ID" value="UZD54910.1"/>
    <property type="molecule type" value="Genomic_DNA"/>
</dbReference>
<feature type="region of interest" description="Disordered" evidence="1">
    <location>
        <begin position="270"/>
        <end position="296"/>
    </location>
</feature>
<dbReference type="InterPro" id="IPR007314">
    <property type="entry name" value="Cofac_haem-bd_dom"/>
</dbReference>
<reference evidence="4" key="1">
    <citation type="submission" date="2022-10" db="EMBL/GenBank/DDBJ databases">
        <title>Complete genome sequence of Schlegelella aquatica LMG 23380.</title>
        <authorList>
            <person name="Musilova J."/>
            <person name="Kourilova X."/>
            <person name="Bezdicek M."/>
            <person name="Hermankova K."/>
            <person name="Obruca S."/>
            <person name="Sedlar K."/>
        </authorList>
    </citation>
    <scope>NUCLEOTIDE SEQUENCE</scope>
    <source>
        <strain evidence="4">LMG 23380</strain>
    </source>
</reference>
<dbReference type="CDD" id="cd14727">
    <property type="entry name" value="ChanN-like"/>
    <property type="match status" value="1"/>
</dbReference>
<sequence length="296" mass="31064">MTDLLRRALSSAPAVALAAGVCAGLAVGSAQAQSVWIFGERHDHPDHAKQTAEAVRTLARESRLRALVIEMAERGRSTSGLGAQATEADVRESLGWQEGAWPWAQYAPLVMAAVRSGAPVWGGNLPRAELRAAMSEPQWDERVPAQVHARLIDAVREGHCDVLPASQLVPMARVQIARDEQMARAVTEAVEGAAPGQVVVLHAGAAHASRLTGVPVHLARLAPSLPLRVIGFDSAYASAAEPGFDEWRAAQHVAPRDHCAELRARGMMPPAAAPSVPGVAPAAPPSSPSASDPASR</sequence>
<keyword evidence="4" id="KW-0449">Lipoprotein</keyword>
<protein>
    <submittedName>
        <fullName evidence="4">ChaN family lipoprotein</fullName>
    </submittedName>
</protein>
<feature type="compositionally biased region" description="Low complexity" evidence="1">
    <location>
        <begin position="270"/>
        <end position="281"/>
    </location>
</feature>
<evidence type="ECO:0000313" key="4">
    <source>
        <dbReference type="EMBL" id="UZD54910.1"/>
    </source>
</evidence>
<proteinExistence type="predicted"/>
<evidence type="ECO:0000313" key="5">
    <source>
        <dbReference type="Proteomes" id="UP001163266"/>
    </source>
</evidence>
<evidence type="ECO:0000259" key="3">
    <source>
        <dbReference type="Pfam" id="PF04187"/>
    </source>
</evidence>
<dbReference type="Proteomes" id="UP001163266">
    <property type="component" value="Chromosome"/>
</dbReference>
<dbReference type="Gene3D" id="1.10.8.760">
    <property type="entry name" value="Haem-binding uptake, Tiki superfamily, ChaN, domain 2"/>
    <property type="match status" value="1"/>
</dbReference>
<organism evidence="4 5">
    <name type="scientific">Caldimonas aquatica</name>
    <dbReference type="NCBI Taxonomy" id="376175"/>
    <lineage>
        <taxon>Bacteria</taxon>
        <taxon>Pseudomonadati</taxon>
        <taxon>Pseudomonadota</taxon>
        <taxon>Betaproteobacteria</taxon>
        <taxon>Burkholderiales</taxon>
        <taxon>Sphaerotilaceae</taxon>
        <taxon>Caldimonas</taxon>
    </lineage>
</organism>
<gene>
    <name evidence="4" type="ORF">OMP39_14795</name>
</gene>
<name>A0ABY6MSC2_9BURK</name>
<feature type="signal peptide" evidence="2">
    <location>
        <begin position="1"/>
        <end position="32"/>
    </location>
</feature>
<dbReference type="Gene3D" id="3.40.50.11550">
    <property type="match status" value="1"/>
</dbReference>
<keyword evidence="5" id="KW-1185">Reference proteome</keyword>
<accession>A0ABY6MSC2</accession>
<feature type="chain" id="PRO_5047469787" evidence="2">
    <location>
        <begin position="33"/>
        <end position="296"/>
    </location>
</feature>
<dbReference type="PROSITE" id="PS51318">
    <property type="entry name" value="TAT"/>
    <property type="match status" value="1"/>
</dbReference>
<dbReference type="Pfam" id="PF04187">
    <property type="entry name" value="Cofac_haem_bdg"/>
    <property type="match status" value="1"/>
</dbReference>
<dbReference type="SUPFAM" id="SSF159501">
    <property type="entry name" value="EreA/ChaN-like"/>
    <property type="match status" value="1"/>
</dbReference>
<dbReference type="RefSeq" id="WP_264892583.1">
    <property type="nucleotide sequence ID" value="NZ_CP110257.1"/>
</dbReference>
<dbReference type="InterPro" id="IPR006311">
    <property type="entry name" value="TAT_signal"/>
</dbReference>
<evidence type="ECO:0000256" key="1">
    <source>
        <dbReference type="SAM" id="MobiDB-lite"/>
    </source>
</evidence>